<reference evidence="1" key="1">
    <citation type="submission" date="2020-02" db="EMBL/GenBank/DDBJ databases">
        <authorList>
            <person name="Meier V. D."/>
        </authorList>
    </citation>
    <scope>NUCLEOTIDE SEQUENCE</scope>
    <source>
        <strain evidence="1">AVDCRST_MAG05</strain>
    </source>
</reference>
<protein>
    <submittedName>
        <fullName evidence="1">Uncharacterized protein</fullName>
    </submittedName>
</protein>
<gene>
    <name evidence="1" type="ORF">AVDCRST_MAG05-1123</name>
</gene>
<evidence type="ECO:0000313" key="1">
    <source>
        <dbReference type="EMBL" id="CAA9478513.1"/>
    </source>
</evidence>
<dbReference type="EMBL" id="CADCVM010000126">
    <property type="protein sequence ID" value="CAA9478513.1"/>
    <property type="molecule type" value="Genomic_DNA"/>
</dbReference>
<name>A0A6J4RXV9_9ACTN</name>
<proteinExistence type="predicted"/>
<accession>A0A6J4RXV9</accession>
<organism evidence="1">
    <name type="scientific">uncultured Rubrobacteraceae bacterium</name>
    <dbReference type="NCBI Taxonomy" id="349277"/>
    <lineage>
        <taxon>Bacteria</taxon>
        <taxon>Bacillati</taxon>
        <taxon>Actinomycetota</taxon>
        <taxon>Rubrobacteria</taxon>
        <taxon>Rubrobacterales</taxon>
        <taxon>Rubrobacteraceae</taxon>
        <taxon>environmental samples</taxon>
    </lineage>
</organism>
<dbReference type="AlphaFoldDB" id="A0A6J4RXV9"/>
<sequence length="115" mass="12721">MRILVTVKPQMYRETLALALHEHRPGDEVMLAPSEMLDGEVRDFGPHLLVRNDNDGAAPEALETIACRIDVLLSDGMGARINLDGRVWKIEDMSVEDLLAVVDEAEELTSREPAG</sequence>